<name>A0A498NKF6_LABRO</name>
<keyword evidence="2" id="KW-1185">Reference proteome</keyword>
<sequence>MVQEPLRRLVHQPQPYPVVQRDHKKQNPALLAYQPIGEFQKKKPFTIINNTDKANSLHFGNVAQQSTITTIRSA</sequence>
<gene>
    <name evidence="1" type="ORF">ROHU_004679</name>
</gene>
<dbReference type="AlphaFoldDB" id="A0A498NKF6"/>
<evidence type="ECO:0000313" key="1">
    <source>
        <dbReference type="EMBL" id="RXN32298.1"/>
    </source>
</evidence>
<dbReference type="EMBL" id="QBIY01011398">
    <property type="protein sequence ID" value="RXN32298.1"/>
    <property type="molecule type" value="Genomic_DNA"/>
</dbReference>
<protein>
    <submittedName>
        <fullName evidence="1">Uncharacterized protein</fullName>
    </submittedName>
</protein>
<organism evidence="1 2">
    <name type="scientific">Labeo rohita</name>
    <name type="common">Indian major carp</name>
    <name type="synonym">Cyprinus rohita</name>
    <dbReference type="NCBI Taxonomy" id="84645"/>
    <lineage>
        <taxon>Eukaryota</taxon>
        <taxon>Metazoa</taxon>
        <taxon>Chordata</taxon>
        <taxon>Craniata</taxon>
        <taxon>Vertebrata</taxon>
        <taxon>Euteleostomi</taxon>
        <taxon>Actinopterygii</taxon>
        <taxon>Neopterygii</taxon>
        <taxon>Teleostei</taxon>
        <taxon>Ostariophysi</taxon>
        <taxon>Cypriniformes</taxon>
        <taxon>Cyprinidae</taxon>
        <taxon>Labeoninae</taxon>
        <taxon>Labeonini</taxon>
        <taxon>Labeo</taxon>
    </lineage>
</organism>
<accession>A0A498NKF6</accession>
<evidence type="ECO:0000313" key="2">
    <source>
        <dbReference type="Proteomes" id="UP000290572"/>
    </source>
</evidence>
<proteinExistence type="predicted"/>
<comment type="caution">
    <text evidence="1">The sequence shown here is derived from an EMBL/GenBank/DDBJ whole genome shotgun (WGS) entry which is preliminary data.</text>
</comment>
<dbReference type="Proteomes" id="UP000290572">
    <property type="component" value="Unassembled WGS sequence"/>
</dbReference>
<reference evidence="1 2" key="1">
    <citation type="submission" date="2018-03" db="EMBL/GenBank/DDBJ databases">
        <title>Draft genome sequence of Rohu Carp (Labeo rohita).</title>
        <authorList>
            <person name="Das P."/>
            <person name="Kushwaha B."/>
            <person name="Joshi C.G."/>
            <person name="Kumar D."/>
            <person name="Nagpure N.S."/>
            <person name="Sahoo L."/>
            <person name="Das S.P."/>
            <person name="Bit A."/>
            <person name="Patnaik S."/>
            <person name="Meher P.K."/>
            <person name="Jayasankar P."/>
            <person name="Koringa P.G."/>
            <person name="Patel N.V."/>
            <person name="Hinsu A.T."/>
            <person name="Kumar R."/>
            <person name="Pandey M."/>
            <person name="Agarwal S."/>
            <person name="Srivastava S."/>
            <person name="Singh M."/>
            <person name="Iquebal M.A."/>
            <person name="Jaiswal S."/>
            <person name="Angadi U.B."/>
            <person name="Kumar N."/>
            <person name="Raza M."/>
            <person name="Shah T.M."/>
            <person name="Rai A."/>
            <person name="Jena J.K."/>
        </authorList>
    </citation>
    <scope>NUCLEOTIDE SEQUENCE [LARGE SCALE GENOMIC DNA]</scope>
    <source>
        <strain evidence="1">DASCIFA01</strain>
        <tissue evidence="1">Testis</tissue>
    </source>
</reference>